<dbReference type="AlphaFoldDB" id="A0A853CSK4"/>
<dbReference type="Pfam" id="PF01120">
    <property type="entry name" value="Alpha_L_fucos"/>
    <property type="match status" value="1"/>
</dbReference>
<evidence type="ECO:0000256" key="3">
    <source>
        <dbReference type="ARBA" id="ARBA00012662"/>
    </source>
</evidence>
<dbReference type="GO" id="GO:0005764">
    <property type="term" value="C:lysosome"/>
    <property type="evidence" value="ECO:0007669"/>
    <property type="project" value="TreeGrafter"/>
</dbReference>
<evidence type="ECO:0000313" key="9">
    <source>
        <dbReference type="EMBL" id="NYJ21840.1"/>
    </source>
</evidence>
<evidence type="ECO:0000256" key="4">
    <source>
        <dbReference type="ARBA" id="ARBA00022729"/>
    </source>
</evidence>
<gene>
    <name evidence="9" type="ORF">HNR13_000127</name>
</gene>
<evidence type="ECO:0000259" key="8">
    <source>
        <dbReference type="Pfam" id="PF01120"/>
    </source>
</evidence>
<dbReference type="SUPFAM" id="SSF51445">
    <property type="entry name" value="(Trans)glycosidases"/>
    <property type="match status" value="1"/>
</dbReference>
<dbReference type="PANTHER" id="PTHR10030:SF37">
    <property type="entry name" value="ALPHA-L-FUCOSIDASE-RELATED"/>
    <property type="match status" value="1"/>
</dbReference>
<feature type="domain" description="Glycoside hydrolase family 29 N-terminal" evidence="8">
    <location>
        <begin position="22"/>
        <end position="354"/>
    </location>
</feature>
<dbReference type="PIRSF" id="PIRSF001092">
    <property type="entry name" value="Alpha-L-fucosidase"/>
    <property type="match status" value="1"/>
</dbReference>
<organism evidence="9 10">
    <name type="scientific">Leifsonia shinshuensis</name>
    <dbReference type="NCBI Taxonomy" id="150026"/>
    <lineage>
        <taxon>Bacteria</taxon>
        <taxon>Bacillati</taxon>
        <taxon>Actinomycetota</taxon>
        <taxon>Actinomycetes</taxon>
        <taxon>Micrococcales</taxon>
        <taxon>Microbacteriaceae</taxon>
        <taxon>Leifsonia</taxon>
    </lineage>
</organism>
<evidence type="ECO:0000256" key="1">
    <source>
        <dbReference type="ARBA" id="ARBA00004071"/>
    </source>
</evidence>
<reference evidence="9 10" key="1">
    <citation type="submission" date="2020-07" db="EMBL/GenBank/DDBJ databases">
        <title>Sequencing the genomes of 1000 actinobacteria strains.</title>
        <authorList>
            <person name="Klenk H.-P."/>
        </authorList>
    </citation>
    <scope>NUCLEOTIDE SEQUENCE [LARGE SCALE GENOMIC DNA]</scope>
    <source>
        <strain evidence="9 10">DSM 15165</strain>
    </source>
</reference>
<keyword evidence="6 9" id="KW-0326">Glycosidase</keyword>
<dbReference type="GO" id="GO:0006004">
    <property type="term" value="P:fucose metabolic process"/>
    <property type="evidence" value="ECO:0007669"/>
    <property type="project" value="InterPro"/>
</dbReference>
<dbReference type="Gene3D" id="3.20.20.80">
    <property type="entry name" value="Glycosidases"/>
    <property type="match status" value="1"/>
</dbReference>
<dbReference type="SMART" id="SM00812">
    <property type="entry name" value="Alpha_L_fucos"/>
    <property type="match status" value="1"/>
</dbReference>
<proteinExistence type="inferred from homology"/>
<evidence type="ECO:0000256" key="5">
    <source>
        <dbReference type="ARBA" id="ARBA00022801"/>
    </source>
</evidence>
<dbReference type="InterPro" id="IPR016286">
    <property type="entry name" value="FUC_metazoa-typ"/>
</dbReference>
<comment type="caution">
    <text evidence="9">The sequence shown here is derived from an EMBL/GenBank/DDBJ whole genome shotgun (WGS) entry which is preliminary data.</text>
</comment>
<comment type="similarity">
    <text evidence="2">Belongs to the glycosyl hydrolase 29 family.</text>
</comment>
<dbReference type="RefSeq" id="WP_179603971.1">
    <property type="nucleotide sequence ID" value="NZ_BAABEH010000001.1"/>
</dbReference>
<dbReference type="GO" id="GO:0016139">
    <property type="term" value="P:glycoside catabolic process"/>
    <property type="evidence" value="ECO:0007669"/>
    <property type="project" value="TreeGrafter"/>
</dbReference>
<evidence type="ECO:0000256" key="2">
    <source>
        <dbReference type="ARBA" id="ARBA00007951"/>
    </source>
</evidence>
<evidence type="ECO:0000313" key="10">
    <source>
        <dbReference type="Proteomes" id="UP000578352"/>
    </source>
</evidence>
<dbReference type="PRINTS" id="PR00741">
    <property type="entry name" value="GLHYDRLASE29"/>
</dbReference>
<comment type="function">
    <text evidence="1">Alpha-L-fucosidase is responsible for hydrolyzing the alpha-1,6-linked fucose joined to the reducing-end N-acetylglucosamine of the carbohydrate moieties of glycoproteins.</text>
</comment>
<evidence type="ECO:0000256" key="7">
    <source>
        <dbReference type="PIRSR" id="PIRSR001092-1"/>
    </source>
</evidence>
<keyword evidence="5 9" id="KW-0378">Hydrolase</keyword>
<accession>A0A853CSK4</accession>
<sequence length="458" mass="50548">MTPTLTAAPDSFVRTDLVRLPGGEWFTGAGFGLFVHWDHASQQGIEISWPLVGRSIIPGSDRVEDTVTVEQYQSTAATFDPVEWDAVALARLAKRAGARYVVFTARHHAGYSMFHTAHSDFGIQHSPFGRDITREFVEAIHAEGIRVGIYYSLPDWNHPDYPAFTMDDRPYPLEHWPAAGDPANAGTPVADDRHRRPTPEQWARYQDYLRGQLTELLTGYGTIDLLWFDGEWERSEEEWDSAGLRALIKSLQPDVVINDRLLGQGDYKTPEQGFPVTAPEGPWELCLTIGQMWAWRPGDTKSKSTVSLLTTLIEVASRGGNLLLNIGPKGDGSLNASQVRTLEEIGAWMDTHAESVVGVSPTRGVDFYGPSTARQGTLYLHLVMRPIEQVVVRGIPVGRVRSVRLLATGEELPFEVNVEVHEQVEQNGEPLGELHIPAPTASGAAIDVLAIDFEPLAG</sequence>
<dbReference type="EC" id="3.2.1.51" evidence="3"/>
<dbReference type="GO" id="GO:0004560">
    <property type="term" value="F:alpha-L-fucosidase activity"/>
    <property type="evidence" value="ECO:0007669"/>
    <property type="project" value="UniProtKB-EC"/>
</dbReference>
<keyword evidence="4" id="KW-0732">Signal</keyword>
<dbReference type="Proteomes" id="UP000578352">
    <property type="component" value="Unassembled WGS sequence"/>
</dbReference>
<name>A0A853CSK4_9MICO</name>
<dbReference type="InterPro" id="IPR057739">
    <property type="entry name" value="Glyco_hydro_29_N"/>
</dbReference>
<feature type="site" description="May be important for catalysis" evidence="7">
    <location>
        <position position="286"/>
    </location>
</feature>
<dbReference type="PANTHER" id="PTHR10030">
    <property type="entry name" value="ALPHA-L-FUCOSIDASE"/>
    <property type="match status" value="1"/>
</dbReference>
<evidence type="ECO:0000256" key="6">
    <source>
        <dbReference type="ARBA" id="ARBA00023295"/>
    </source>
</evidence>
<dbReference type="InterPro" id="IPR000933">
    <property type="entry name" value="Glyco_hydro_29"/>
</dbReference>
<dbReference type="EMBL" id="JACCFL010000001">
    <property type="protein sequence ID" value="NYJ21840.1"/>
    <property type="molecule type" value="Genomic_DNA"/>
</dbReference>
<protein>
    <recommendedName>
        <fullName evidence="3">alpha-L-fucosidase</fullName>
        <ecNumber evidence="3">3.2.1.51</ecNumber>
    </recommendedName>
</protein>
<dbReference type="InterPro" id="IPR017853">
    <property type="entry name" value="GH"/>
</dbReference>